<comment type="caution">
    <text evidence="1">The sequence shown here is derived from an EMBL/GenBank/DDBJ whole genome shotgun (WGS) entry which is preliminary data.</text>
</comment>
<dbReference type="AlphaFoldDB" id="A0A934NED7"/>
<evidence type="ECO:0000313" key="2">
    <source>
        <dbReference type="Proteomes" id="UP000620075"/>
    </source>
</evidence>
<proteinExistence type="predicted"/>
<evidence type="ECO:0008006" key="3">
    <source>
        <dbReference type="Google" id="ProtNLM"/>
    </source>
</evidence>
<gene>
    <name evidence="1" type="ORF">JF888_11645</name>
</gene>
<reference evidence="1 2" key="1">
    <citation type="submission" date="2020-10" db="EMBL/GenBank/DDBJ databases">
        <title>Ca. Dormibacterota MAGs.</title>
        <authorList>
            <person name="Montgomery K."/>
        </authorList>
    </citation>
    <scope>NUCLEOTIDE SEQUENCE [LARGE SCALE GENOMIC DNA]</scope>
    <source>
        <strain evidence="1">SC8811_S16_3</strain>
    </source>
</reference>
<protein>
    <recommendedName>
        <fullName evidence="3">DUF5666 domain-containing protein</fullName>
    </recommendedName>
</protein>
<sequence>RGARPITGPIVAVDATSITVHDRVTNKDVKVVLGSARIAKSTAGDQSDLKKDTTVSVVGQAGPDGVVAAQAVTVGGAGSGGGFGGGRSPSPSP</sequence>
<organism evidence="1 2">
    <name type="scientific">Candidatus Dormiibacter inghamiae</name>
    <dbReference type="NCBI Taxonomy" id="3127013"/>
    <lineage>
        <taxon>Bacteria</taxon>
        <taxon>Bacillati</taxon>
        <taxon>Candidatus Dormiibacterota</taxon>
        <taxon>Candidatus Dormibacteria</taxon>
        <taxon>Candidatus Dormibacterales</taxon>
        <taxon>Candidatus Dormibacteraceae</taxon>
        <taxon>Candidatus Dormiibacter</taxon>
    </lineage>
</organism>
<accession>A0A934NED7</accession>
<dbReference type="EMBL" id="JAEKNQ010000044">
    <property type="protein sequence ID" value="MBJ7603829.1"/>
    <property type="molecule type" value="Genomic_DNA"/>
</dbReference>
<name>A0A934NED7_9BACT</name>
<feature type="non-terminal residue" evidence="1">
    <location>
        <position position="1"/>
    </location>
</feature>
<evidence type="ECO:0000313" key="1">
    <source>
        <dbReference type="EMBL" id="MBJ7603829.1"/>
    </source>
</evidence>
<dbReference type="Proteomes" id="UP000620075">
    <property type="component" value="Unassembled WGS sequence"/>
</dbReference>